<feature type="binding site" evidence="1">
    <location>
        <position position="389"/>
    </location>
    <ligand>
        <name>Mn(2+)</name>
        <dbReference type="ChEBI" id="CHEBI:29035"/>
        <label>2</label>
    </ligand>
</feature>
<evidence type="ECO:0000256" key="2">
    <source>
        <dbReference type="SAM" id="MobiDB-lite"/>
    </source>
</evidence>
<accession>A0A075JEC4</accession>
<dbReference type="PANTHER" id="PTHR11014">
    <property type="entry name" value="PEPTIDASE M20 FAMILY MEMBER"/>
    <property type="match status" value="1"/>
</dbReference>
<sequence>MSDSDKNDANTGGKNSEPDVDAAHEAALAYDGIDDNLRDKLVEWRRHLHTNPELSYEEKATTDYVAEQLDGLGFEVRRFSFGTGLICDVPAADDATADDLVALRADIDALPMDEETDLEFASTNEGASHSCGHDAHTAMLLGAATLLAKNPPPRPVRLIFQPAEEQMPGGAVDCVEDGAIEGVDRIIALHCDPHRVVGDVGVHAGAITSSNAKIEVTLTSDGGHTARPHETGDLIYALASIATGAAQVIDRRIDPRSGTVMTWGSIQAGGSAANVIPSKGTLVGTVRSASRDTWAQLPDVVPPAISGIAELYGVKAEVNYVQGVPPVVNDEACAQLAAQAVTDVLGEDGVGEADQSSGGEDFGWYTEEIPGIYLRLGVWDGDSDETDLHHPAFMLDERALPIGAAVFDRFARLDRDAASDESSNAS</sequence>
<dbReference type="EMBL" id="CP008889">
    <property type="protein sequence ID" value="AIF40279.1"/>
    <property type="molecule type" value="Genomic_DNA"/>
</dbReference>
<dbReference type="HOGENOM" id="CLU_023257_0_1_11"/>
<evidence type="ECO:0000256" key="1">
    <source>
        <dbReference type="PIRSR" id="PIRSR005962-1"/>
    </source>
</evidence>
<name>A0A075JEC4_9MICO</name>
<reference evidence="3 4" key="1">
    <citation type="submission" date="2014-07" db="EMBL/GenBank/DDBJ databases">
        <title>Genome Sequencing of Dermacoccus nishinomiyaensis.</title>
        <authorList>
            <person name="Hong K.W."/>
            <person name="Chan K.G."/>
        </authorList>
    </citation>
    <scope>NUCLEOTIDE SEQUENCE [LARGE SCALE GENOMIC DNA]</scope>
    <source>
        <strain evidence="3 4">M25</strain>
    </source>
</reference>
<dbReference type="GO" id="GO:0016787">
    <property type="term" value="F:hydrolase activity"/>
    <property type="evidence" value="ECO:0007669"/>
    <property type="project" value="UniProtKB-KW"/>
</dbReference>
<evidence type="ECO:0000313" key="3">
    <source>
        <dbReference type="EMBL" id="AIF40279.1"/>
    </source>
</evidence>
<dbReference type="OrthoDB" id="9777385at2"/>
<dbReference type="InterPro" id="IPR036264">
    <property type="entry name" value="Bact_exopeptidase_dim_dom"/>
</dbReference>
<keyword evidence="3" id="KW-0378">Hydrolase</keyword>
<dbReference type="Gene3D" id="3.40.630.10">
    <property type="entry name" value="Zn peptidases"/>
    <property type="match status" value="1"/>
</dbReference>
<keyword evidence="4" id="KW-1185">Reference proteome</keyword>
<feature type="binding site" evidence="1">
    <location>
        <position position="131"/>
    </location>
    <ligand>
        <name>Mn(2+)</name>
        <dbReference type="ChEBI" id="CHEBI:29035"/>
        <label>2</label>
    </ligand>
</feature>
<dbReference type="AlphaFoldDB" id="A0A075JEC4"/>
<dbReference type="SUPFAM" id="SSF55031">
    <property type="entry name" value="Bacterial exopeptidase dimerisation domain"/>
    <property type="match status" value="1"/>
</dbReference>
<dbReference type="InterPro" id="IPR017439">
    <property type="entry name" value="Amidohydrolase"/>
</dbReference>
<feature type="region of interest" description="Disordered" evidence="2">
    <location>
        <begin position="1"/>
        <end position="20"/>
    </location>
</feature>
<feature type="binding site" evidence="1">
    <location>
        <position position="133"/>
    </location>
    <ligand>
        <name>Mn(2+)</name>
        <dbReference type="ChEBI" id="CHEBI:29035"/>
        <label>2</label>
    </ligand>
</feature>
<dbReference type="RefSeq" id="WP_081873595.1">
    <property type="nucleotide sequence ID" value="NZ_CP008889.1"/>
</dbReference>
<comment type="cofactor">
    <cofactor evidence="1">
        <name>Mn(2+)</name>
        <dbReference type="ChEBI" id="CHEBI:29035"/>
    </cofactor>
    <text evidence="1">The Mn(2+) ion enhances activity.</text>
</comment>
<dbReference type="NCBIfam" id="TIGR01891">
    <property type="entry name" value="amidohydrolases"/>
    <property type="match status" value="1"/>
</dbReference>
<dbReference type="eggNOG" id="COG1473">
    <property type="taxonomic scope" value="Bacteria"/>
</dbReference>
<dbReference type="KEGG" id="dni:HX89_04130"/>
<dbReference type="Gene3D" id="3.30.70.360">
    <property type="match status" value="1"/>
</dbReference>
<dbReference type="Pfam" id="PF01546">
    <property type="entry name" value="Peptidase_M20"/>
    <property type="match status" value="1"/>
</dbReference>
<organism evidence="3 4">
    <name type="scientific">Dermacoccus nishinomiyaensis</name>
    <dbReference type="NCBI Taxonomy" id="1274"/>
    <lineage>
        <taxon>Bacteria</taxon>
        <taxon>Bacillati</taxon>
        <taxon>Actinomycetota</taxon>
        <taxon>Actinomycetes</taxon>
        <taxon>Micrococcales</taxon>
        <taxon>Dermacoccaceae</taxon>
        <taxon>Dermacoccus</taxon>
    </lineage>
</organism>
<dbReference type="PANTHER" id="PTHR11014:SF63">
    <property type="entry name" value="METALLOPEPTIDASE, PUTATIVE (AFU_ORTHOLOGUE AFUA_6G09600)-RELATED"/>
    <property type="match status" value="1"/>
</dbReference>
<feature type="binding site" evidence="1">
    <location>
        <position position="190"/>
    </location>
    <ligand>
        <name>Mn(2+)</name>
        <dbReference type="ChEBI" id="CHEBI:29035"/>
        <label>2</label>
    </ligand>
</feature>
<dbReference type="GO" id="GO:0046872">
    <property type="term" value="F:metal ion binding"/>
    <property type="evidence" value="ECO:0007669"/>
    <property type="project" value="UniProtKB-KW"/>
</dbReference>
<proteinExistence type="predicted"/>
<feature type="binding site" evidence="1">
    <location>
        <position position="165"/>
    </location>
    <ligand>
        <name>Mn(2+)</name>
        <dbReference type="ChEBI" id="CHEBI:29035"/>
        <label>2</label>
    </ligand>
</feature>
<evidence type="ECO:0000313" key="4">
    <source>
        <dbReference type="Proteomes" id="UP000027986"/>
    </source>
</evidence>
<keyword evidence="1" id="KW-0464">Manganese</keyword>
<keyword evidence="1" id="KW-0479">Metal-binding</keyword>
<protein>
    <submittedName>
        <fullName evidence="3">N-acyl-L-amino acid amidohydrolase</fullName>
    </submittedName>
</protein>
<gene>
    <name evidence="3" type="ORF">HX89_04130</name>
</gene>
<dbReference type="Proteomes" id="UP000027986">
    <property type="component" value="Chromosome"/>
</dbReference>
<dbReference type="InterPro" id="IPR002933">
    <property type="entry name" value="Peptidase_M20"/>
</dbReference>
<dbReference type="PIRSF" id="PIRSF005962">
    <property type="entry name" value="Pept_M20D_amidohydro"/>
    <property type="match status" value="1"/>
</dbReference>
<dbReference type="GeneID" id="41840396"/>
<dbReference type="SUPFAM" id="SSF53187">
    <property type="entry name" value="Zn-dependent exopeptidases"/>
    <property type="match status" value="1"/>
</dbReference>